<gene>
    <name evidence="2" type="ORF">Ark11_1565</name>
</gene>
<name>A0A0S4M3L4_9BURK</name>
<feature type="transmembrane region" description="Helical" evidence="1">
    <location>
        <begin position="81"/>
        <end position="98"/>
    </location>
</feature>
<reference evidence="3" key="1">
    <citation type="submission" date="2015-11" db="EMBL/GenBank/DDBJ databases">
        <authorList>
            <person name="Seth-Smith H.M.B."/>
        </authorList>
    </citation>
    <scope>NUCLEOTIDE SEQUENCE [LARGE SCALE GENOMIC DNA]</scope>
    <source>
        <strain evidence="3">2013Ark11</strain>
    </source>
</reference>
<sequence>MKVMFIAPVTLLVNFVNKKIINTEVPERCYPNLHFYVDNIISSSTMLSDVINATIPLTTIVTKKAVSDYPGKNVLLLCCRYFYFLFFFCNVFCFIQALHL</sequence>
<evidence type="ECO:0000313" key="3">
    <source>
        <dbReference type="Proteomes" id="UP000198651"/>
    </source>
</evidence>
<evidence type="ECO:0000313" key="2">
    <source>
        <dbReference type="EMBL" id="CUT18359.1"/>
    </source>
</evidence>
<organism evidence="2 3">
    <name type="scientific">Candidatus Ichthyocystis hellenicum</name>
    <dbReference type="NCBI Taxonomy" id="1561003"/>
    <lineage>
        <taxon>Bacteria</taxon>
        <taxon>Pseudomonadati</taxon>
        <taxon>Pseudomonadota</taxon>
        <taxon>Betaproteobacteria</taxon>
        <taxon>Burkholderiales</taxon>
        <taxon>Candidatus Ichthyocystis</taxon>
    </lineage>
</organism>
<keyword evidence="1" id="KW-0472">Membrane</keyword>
<evidence type="ECO:0000256" key="1">
    <source>
        <dbReference type="SAM" id="Phobius"/>
    </source>
</evidence>
<proteinExistence type="predicted"/>
<dbReference type="AlphaFoldDB" id="A0A0S4M3L4"/>
<accession>A0A0S4M3L4</accession>
<keyword evidence="1" id="KW-0812">Transmembrane</keyword>
<dbReference type="Proteomes" id="UP000198651">
    <property type="component" value="Chromosome I"/>
</dbReference>
<dbReference type="EMBL" id="LN906597">
    <property type="protein sequence ID" value="CUT18359.1"/>
    <property type="molecule type" value="Genomic_DNA"/>
</dbReference>
<protein>
    <submittedName>
        <fullName evidence="2">Putative membrane protein</fullName>
    </submittedName>
</protein>
<keyword evidence="1" id="KW-1133">Transmembrane helix</keyword>
<keyword evidence="3" id="KW-1185">Reference proteome</keyword>